<dbReference type="PANTHER" id="PTHR48025:SF1">
    <property type="entry name" value="RRM DOMAIN-CONTAINING PROTEIN"/>
    <property type="match status" value="1"/>
</dbReference>
<proteinExistence type="predicted"/>
<dbReference type="InterPro" id="IPR012677">
    <property type="entry name" value="Nucleotide-bd_a/b_plait_sf"/>
</dbReference>
<dbReference type="InterPro" id="IPR050502">
    <property type="entry name" value="Euk_RNA-bind_prot"/>
</dbReference>
<organism evidence="5 6">
    <name type="scientific">Trichomalopsis sarcophagae</name>
    <dbReference type="NCBI Taxonomy" id="543379"/>
    <lineage>
        <taxon>Eukaryota</taxon>
        <taxon>Metazoa</taxon>
        <taxon>Ecdysozoa</taxon>
        <taxon>Arthropoda</taxon>
        <taxon>Hexapoda</taxon>
        <taxon>Insecta</taxon>
        <taxon>Pterygota</taxon>
        <taxon>Neoptera</taxon>
        <taxon>Endopterygota</taxon>
        <taxon>Hymenoptera</taxon>
        <taxon>Apocrita</taxon>
        <taxon>Proctotrupomorpha</taxon>
        <taxon>Chalcidoidea</taxon>
        <taxon>Pteromalidae</taxon>
        <taxon>Pteromalinae</taxon>
        <taxon>Trichomalopsis</taxon>
    </lineage>
</organism>
<evidence type="ECO:0000259" key="4">
    <source>
        <dbReference type="PROSITE" id="PS50102"/>
    </source>
</evidence>
<dbReference type="SUPFAM" id="SSF54928">
    <property type="entry name" value="RNA-binding domain, RBD"/>
    <property type="match status" value="2"/>
</dbReference>
<accession>A0A232F8G9</accession>
<dbReference type="STRING" id="543379.A0A232F8G9"/>
<dbReference type="PANTHER" id="PTHR48025">
    <property type="entry name" value="OS02G0815200 PROTEIN"/>
    <property type="match status" value="1"/>
</dbReference>
<dbReference type="Proteomes" id="UP000215335">
    <property type="component" value="Unassembled WGS sequence"/>
</dbReference>
<name>A0A232F8G9_9HYME</name>
<feature type="compositionally biased region" description="Polar residues" evidence="3">
    <location>
        <begin position="93"/>
        <end position="116"/>
    </location>
</feature>
<evidence type="ECO:0000256" key="3">
    <source>
        <dbReference type="SAM" id="MobiDB-lite"/>
    </source>
</evidence>
<dbReference type="AlphaFoldDB" id="A0A232F8G9"/>
<evidence type="ECO:0000256" key="1">
    <source>
        <dbReference type="ARBA" id="ARBA00022884"/>
    </source>
</evidence>
<evidence type="ECO:0000256" key="2">
    <source>
        <dbReference type="PROSITE-ProRule" id="PRU00176"/>
    </source>
</evidence>
<feature type="region of interest" description="Disordered" evidence="3">
    <location>
        <begin position="76"/>
        <end position="117"/>
    </location>
</feature>
<dbReference type="Gene3D" id="3.30.70.330">
    <property type="match status" value="1"/>
</dbReference>
<dbReference type="SMART" id="SM00360">
    <property type="entry name" value="RRM"/>
    <property type="match status" value="2"/>
</dbReference>
<dbReference type="Pfam" id="PF00076">
    <property type="entry name" value="RRM_1"/>
    <property type="match status" value="1"/>
</dbReference>
<feature type="compositionally biased region" description="Basic residues" evidence="3">
    <location>
        <begin position="83"/>
        <end position="92"/>
    </location>
</feature>
<feature type="region of interest" description="Disordered" evidence="3">
    <location>
        <begin position="151"/>
        <end position="214"/>
    </location>
</feature>
<reference evidence="5 6" key="1">
    <citation type="journal article" date="2017" name="Curr. Biol.">
        <title>The Evolution of Venom by Co-option of Single-Copy Genes.</title>
        <authorList>
            <person name="Martinson E.O."/>
            <person name="Mrinalini"/>
            <person name="Kelkar Y.D."/>
            <person name="Chang C.H."/>
            <person name="Werren J.H."/>
        </authorList>
    </citation>
    <scope>NUCLEOTIDE SEQUENCE [LARGE SCALE GENOMIC DNA]</scope>
    <source>
        <strain evidence="5 6">Alberta</strain>
        <tissue evidence="5">Whole body</tissue>
    </source>
</reference>
<dbReference type="CDD" id="cd00590">
    <property type="entry name" value="RRM_SF"/>
    <property type="match status" value="1"/>
</dbReference>
<keyword evidence="1 2" id="KW-0694">RNA-binding</keyword>
<dbReference type="GO" id="GO:0003729">
    <property type="term" value="F:mRNA binding"/>
    <property type="evidence" value="ECO:0007669"/>
    <property type="project" value="TreeGrafter"/>
</dbReference>
<feature type="compositionally biased region" description="Polar residues" evidence="3">
    <location>
        <begin position="159"/>
        <end position="168"/>
    </location>
</feature>
<sequence length="356" mass="40646">MSFIADNGPMWSKGDDGTYWLLFPNKHALTKEKIREIFSQYGQVLNLTMAGDEKGFRFVQYATLEDVERAVENLQDHPTIRLVPHRPKKKNNKSCNGSQRDGQNNNNVINQDTSMDSVKRNLYQRKSLKNNNEHTDSDKQQFQNAMMFSRESMHKQKNSDSWPNNDNASVHSTSSSKSSCNKSTFIPQTPKNTMNSQVSRSNSADSPSPPNLVDQKNRTQHILKLRGTNANSFSINESYNNSNTDDDDEIPELVTKAQLDLFKQPRKVILNAEEVIVANVHTDYGSAYVLHLFEQYEPLAVSYMKVLPNSEVRYCHVYFKSAQDSLEVETIFDKYDLSGKNLIVLRPCRLMAEAMS</sequence>
<dbReference type="InterPro" id="IPR000504">
    <property type="entry name" value="RRM_dom"/>
</dbReference>
<dbReference type="InterPro" id="IPR035979">
    <property type="entry name" value="RBD_domain_sf"/>
</dbReference>
<evidence type="ECO:0000313" key="5">
    <source>
        <dbReference type="EMBL" id="OXU27116.1"/>
    </source>
</evidence>
<protein>
    <recommendedName>
        <fullName evidence="4">RRM domain-containing protein</fullName>
    </recommendedName>
</protein>
<dbReference type="OrthoDB" id="7682993at2759"/>
<gene>
    <name evidence="5" type="ORF">TSAR_010472</name>
</gene>
<keyword evidence="6" id="KW-1185">Reference proteome</keyword>
<feature type="compositionally biased region" description="Polar residues" evidence="3">
    <location>
        <begin position="184"/>
        <end position="206"/>
    </location>
</feature>
<evidence type="ECO:0000313" key="6">
    <source>
        <dbReference type="Proteomes" id="UP000215335"/>
    </source>
</evidence>
<feature type="domain" description="RRM" evidence="4">
    <location>
        <begin position="23"/>
        <end position="87"/>
    </location>
</feature>
<dbReference type="EMBL" id="NNAY01000663">
    <property type="protein sequence ID" value="OXU27116.1"/>
    <property type="molecule type" value="Genomic_DNA"/>
</dbReference>
<dbReference type="PROSITE" id="PS50102">
    <property type="entry name" value="RRM"/>
    <property type="match status" value="1"/>
</dbReference>
<feature type="compositionally biased region" description="Low complexity" evidence="3">
    <location>
        <begin position="169"/>
        <end position="183"/>
    </location>
</feature>
<comment type="caution">
    <text evidence="5">The sequence shown here is derived from an EMBL/GenBank/DDBJ whole genome shotgun (WGS) entry which is preliminary data.</text>
</comment>